<keyword evidence="2" id="KW-1185">Reference proteome</keyword>
<protein>
    <submittedName>
        <fullName evidence="1">Uncharacterized protein</fullName>
    </submittedName>
</protein>
<name>A0ACC1NZ41_9PEZI</name>
<dbReference type="Proteomes" id="UP001143856">
    <property type="component" value="Unassembled WGS sequence"/>
</dbReference>
<sequence>MESQTARPAQPTAAPNEPSNTEKREPDNARDNTTAAEESTTVSKIEYPSAFKRNVIVGSLMLASFLIALDLSIIATAIPVITTEFTSMADAGWYGSGRPTSVLTFISLPSSAFFLTLAAFVSAWGKGYKYFSLRVVYIVAIFVFEVGSLLCALAPNSIALIIGRAIQGVGGAGISGGSYTITAFICPPSLQPIVVGLLGSVFTVASIVGPLLGGVFTSKLTWRWCFYINLPIGAVTVLCMIFFFRTPVAAKANYGTPIREVLMSFDPIGEVLIFAGLLSFFLAVQWGGVAYPWNSSVEIGLLVGCILILILFAVNEWYQGDSALVVYRLLRNRSIGASAGFILFLNAGNIALQYQLPVYFQAIQGDSPVESGLKLIPSILSTAVATALGSGLAGKLQVFQPFLLAASVITTVGCGLIFTFGLSQGIGGIIGYQILFGVGTGLGVQLPNLVATVTSAAGDVSTAVSSVAFFMLVAGGWGVAVTDAILNNLLLQKVPVYVPELNGHEVLAVGAAAIKDVYSGETLRGVRLAYLDGLHAAWALGIAAFGLTFFWALIPKWPGRLIPAQGGNGKNSNAAVMI</sequence>
<accession>A0ACC1NZ41</accession>
<comment type="caution">
    <text evidence="1">The sequence shown here is derived from an EMBL/GenBank/DDBJ whole genome shotgun (WGS) entry which is preliminary data.</text>
</comment>
<dbReference type="EMBL" id="JAPDGR010001259">
    <property type="protein sequence ID" value="KAJ2984618.1"/>
    <property type="molecule type" value="Genomic_DNA"/>
</dbReference>
<gene>
    <name evidence="1" type="ORF">NUW58_g5964</name>
</gene>
<evidence type="ECO:0000313" key="2">
    <source>
        <dbReference type="Proteomes" id="UP001143856"/>
    </source>
</evidence>
<proteinExistence type="predicted"/>
<reference evidence="1" key="1">
    <citation type="submission" date="2022-10" db="EMBL/GenBank/DDBJ databases">
        <title>Genome Sequence of Xylaria curta.</title>
        <authorList>
            <person name="Buettner E."/>
        </authorList>
    </citation>
    <scope>NUCLEOTIDE SEQUENCE</scope>
    <source>
        <strain evidence="1">Babe10</strain>
    </source>
</reference>
<evidence type="ECO:0000313" key="1">
    <source>
        <dbReference type="EMBL" id="KAJ2984618.1"/>
    </source>
</evidence>
<organism evidence="1 2">
    <name type="scientific">Xylaria curta</name>
    <dbReference type="NCBI Taxonomy" id="42375"/>
    <lineage>
        <taxon>Eukaryota</taxon>
        <taxon>Fungi</taxon>
        <taxon>Dikarya</taxon>
        <taxon>Ascomycota</taxon>
        <taxon>Pezizomycotina</taxon>
        <taxon>Sordariomycetes</taxon>
        <taxon>Xylariomycetidae</taxon>
        <taxon>Xylariales</taxon>
        <taxon>Xylariaceae</taxon>
        <taxon>Xylaria</taxon>
    </lineage>
</organism>